<keyword evidence="9" id="KW-1185">Reference proteome</keyword>
<dbReference type="GO" id="GO:0008270">
    <property type="term" value="F:zinc ion binding"/>
    <property type="evidence" value="ECO:0007669"/>
    <property type="project" value="InterPro"/>
</dbReference>
<dbReference type="Pfam" id="PF00172">
    <property type="entry name" value="Zn_clus"/>
    <property type="match status" value="1"/>
</dbReference>
<dbReference type="PANTHER" id="PTHR47660">
    <property type="entry name" value="TRANSCRIPTION FACTOR WITH C2H2 AND ZN(2)-CYS(6) DNA BINDING DOMAIN (EUROFUNG)-RELATED-RELATED"/>
    <property type="match status" value="1"/>
</dbReference>
<dbReference type="AlphaFoldDB" id="A0A0D2CW41"/>
<evidence type="ECO:0000256" key="6">
    <source>
        <dbReference type="ARBA" id="ARBA00023242"/>
    </source>
</evidence>
<gene>
    <name evidence="8" type="ORF">PV07_07572</name>
</gene>
<dbReference type="GO" id="GO:0003677">
    <property type="term" value="F:DNA binding"/>
    <property type="evidence" value="ECO:0007669"/>
    <property type="project" value="UniProtKB-KW"/>
</dbReference>
<keyword evidence="6" id="KW-0539">Nucleus</keyword>
<dbReference type="HOGENOM" id="CLU_024655_1_0_1"/>
<accession>A0A0D2CW41</accession>
<name>A0A0D2CW41_9EURO</name>
<dbReference type="EMBL" id="KN847043">
    <property type="protein sequence ID" value="KIW27874.1"/>
    <property type="molecule type" value="Genomic_DNA"/>
</dbReference>
<sequence>MPPSLRKACHACTIAKRRCVPQLPQCSRCAEKGLRCTYDLEPVTNLETDSSRQPHTTIQSPWQPLPPIIFDSVASAHEAAVRSYTSEGYEMLPVMANQDTLMLVVERHLRPIPLLTFRQRTTPYVHSQVLLASKQTSATLILPDVDGSRTTLGPDPVFLERAQQHLLSLEIEQLTFTEFLPEFHRLAAVLLSYILSLDRSSPDAQMPPILLNLWITWTKHLHMTLPRTLSSDLSAWQAWCTAESARRTLLYVILVDGMVEVAQKGYCHYRPMVESLPFDARTGLWEADTEEEWQAAVAAHGGVESELISWAEFIGIGGPEPRGDYDGMLQRMLLMIQFGRAAADLQ</sequence>
<feature type="domain" description="Zn(2)-C6 fungal-type" evidence="7">
    <location>
        <begin position="8"/>
        <end position="38"/>
    </location>
</feature>
<keyword evidence="2" id="KW-0862">Zinc</keyword>
<proteinExistence type="predicted"/>
<dbReference type="SMART" id="SM00066">
    <property type="entry name" value="GAL4"/>
    <property type="match status" value="1"/>
</dbReference>
<evidence type="ECO:0000259" key="7">
    <source>
        <dbReference type="PROSITE" id="PS50048"/>
    </source>
</evidence>
<reference evidence="8 9" key="1">
    <citation type="submission" date="2015-01" db="EMBL/GenBank/DDBJ databases">
        <title>The Genome Sequence of Cladophialophora immunda CBS83496.</title>
        <authorList>
            <consortium name="The Broad Institute Genomics Platform"/>
            <person name="Cuomo C."/>
            <person name="de Hoog S."/>
            <person name="Gorbushina A."/>
            <person name="Stielow B."/>
            <person name="Teixiera M."/>
            <person name="Abouelleil A."/>
            <person name="Chapman S.B."/>
            <person name="Priest M."/>
            <person name="Young S.K."/>
            <person name="Wortman J."/>
            <person name="Nusbaum C."/>
            <person name="Birren B."/>
        </authorList>
    </citation>
    <scope>NUCLEOTIDE SEQUENCE [LARGE SCALE GENOMIC DNA]</scope>
    <source>
        <strain evidence="8 9">CBS 83496</strain>
    </source>
</reference>
<dbReference type="Gene3D" id="4.10.240.10">
    <property type="entry name" value="Zn(2)-C6 fungal-type DNA-binding domain"/>
    <property type="match status" value="1"/>
</dbReference>
<dbReference type="CDD" id="cd00067">
    <property type="entry name" value="GAL4"/>
    <property type="match status" value="1"/>
</dbReference>
<evidence type="ECO:0000313" key="9">
    <source>
        <dbReference type="Proteomes" id="UP000054466"/>
    </source>
</evidence>
<dbReference type="InterPro" id="IPR001138">
    <property type="entry name" value="Zn2Cys6_DnaBD"/>
</dbReference>
<keyword evidence="1" id="KW-0479">Metal-binding</keyword>
<dbReference type="Proteomes" id="UP000054466">
    <property type="component" value="Unassembled WGS sequence"/>
</dbReference>
<dbReference type="GeneID" id="27346766"/>
<dbReference type="SUPFAM" id="SSF57701">
    <property type="entry name" value="Zn2/Cys6 DNA-binding domain"/>
    <property type="match status" value="1"/>
</dbReference>
<dbReference type="RefSeq" id="XP_016248090.1">
    <property type="nucleotide sequence ID" value="XM_016394671.1"/>
</dbReference>
<dbReference type="OrthoDB" id="4216928at2759"/>
<keyword evidence="3" id="KW-0805">Transcription regulation</keyword>
<keyword evidence="5" id="KW-0804">Transcription</keyword>
<evidence type="ECO:0000256" key="4">
    <source>
        <dbReference type="ARBA" id="ARBA00023125"/>
    </source>
</evidence>
<dbReference type="PROSITE" id="PS50048">
    <property type="entry name" value="ZN2_CY6_FUNGAL_2"/>
    <property type="match status" value="1"/>
</dbReference>
<dbReference type="PROSITE" id="PS00463">
    <property type="entry name" value="ZN2_CY6_FUNGAL_1"/>
    <property type="match status" value="1"/>
</dbReference>
<evidence type="ECO:0000256" key="2">
    <source>
        <dbReference type="ARBA" id="ARBA00022833"/>
    </source>
</evidence>
<dbReference type="InterPro" id="IPR036864">
    <property type="entry name" value="Zn2-C6_fun-type_DNA-bd_sf"/>
</dbReference>
<protein>
    <recommendedName>
        <fullName evidence="7">Zn(2)-C6 fungal-type domain-containing protein</fullName>
    </recommendedName>
</protein>
<dbReference type="GO" id="GO:0000981">
    <property type="term" value="F:DNA-binding transcription factor activity, RNA polymerase II-specific"/>
    <property type="evidence" value="ECO:0007669"/>
    <property type="project" value="InterPro"/>
</dbReference>
<organism evidence="8 9">
    <name type="scientific">Cladophialophora immunda</name>
    <dbReference type="NCBI Taxonomy" id="569365"/>
    <lineage>
        <taxon>Eukaryota</taxon>
        <taxon>Fungi</taxon>
        <taxon>Dikarya</taxon>
        <taxon>Ascomycota</taxon>
        <taxon>Pezizomycotina</taxon>
        <taxon>Eurotiomycetes</taxon>
        <taxon>Chaetothyriomycetidae</taxon>
        <taxon>Chaetothyriales</taxon>
        <taxon>Herpotrichiellaceae</taxon>
        <taxon>Cladophialophora</taxon>
    </lineage>
</organism>
<evidence type="ECO:0000256" key="1">
    <source>
        <dbReference type="ARBA" id="ARBA00022723"/>
    </source>
</evidence>
<evidence type="ECO:0000256" key="3">
    <source>
        <dbReference type="ARBA" id="ARBA00023015"/>
    </source>
</evidence>
<dbReference type="PANTHER" id="PTHR47660:SF3">
    <property type="entry name" value="FINGER DOMAIN PROTEIN, PUTATIVE (AFU_ORTHOLOGUE AFUA_4G03310)-RELATED"/>
    <property type="match status" value="1"/>
</dbReference>
<evidence type="ECO:0000313" key="8">
    <source>
        <dbReference type="EMBL" id="KIW27874.1"/>
    </source>
</evidence>
<evidence type="ECO:0000256" key="5">
    <source>
        <dbReference type="ARBA" id="ARBA00023163"/>
    </source>
</evidence>
<dbReference type="VEuPathDB" id="FungiDB:PV07_07572"/>
<keyword evidence="4" id="KW-0238">DNA-binding</keyword>